<reference evidence="2" key="3">
    <citation type="submission" date="2015-04" db="UniProtKB">
        <authorList>
            <consortium name="EnsemblPlants"/>
        </authorList>
    </citation>
    <scope>IDENTIFICATION</scope>
    <source>
        <strain evidence="2">cv. Jemalong A17</strain>
    </source>
</reference>
<protein>
    <submittedName>
        <fullName evidence="1">Transmembrane protein, putative</fullName>
    </submittedName>
</protein>
<dbReference type="EMBL" id="CM001218">
    <property type="protein sequence ID" value="AES65101.1"/>
    <property type="molecule type" value="Genomic_DNA"/>
</dbReference>
<gene>
    <name evidence="1" type="ordered locus">MTR_2g035340</name>
</gene>
<keyword evidence="1" id="KW-0812">Transmembrane</keyword>
<evidence type="ECO:0000313" key="2">
    <source>
        <dbReference type="EnsemblPlants" id="AES65101"/>
    </source>
</evidence>
<reference evidence="1 3" key="2">
    <citation type="journal article" date="2014" name="BMC Genomics">
        <title>An improved genome release (version Mt4.0) for the model legume Medicago truncatula.</title>
        <authorList>
            <person name="Tang H."/>
            <person name="Krishnakumar V."/>
            <person name="Bidwell S."/>
            <person name="Rosen B."/>
            <person name="Chan A."/>
            <person name="Zhou S."/>
            <person name="Gentzbittel L."/>
            <person name="Childs K.L."/>
            <person name="Yandell M."/>
            <person name="Gundlach H."/>
            <person name="Mayer K.F."/>
            <person name="Schwartz D.C."/>
            <person name="Town C.D."/>
        </authorList>
    </citation>
    <scope>GENOME REANNOTATION</scope>
    <source>
        <strain evidence="2 3">cv. Jemalong A17</strain>
    </source>
</reference>
<keyword evidence="1" id="KW-0472">Membrane</keyword>
<reference evidence="1 3" key="1">
    <citation type="journal article" date="2011" name="Nature">
        <title>The Medicago genome provides insight into the evolution of rhizobial symbioses.</title>
        <authorList>
            <person name="Young N.D."/>
            <person name="Debelle F."/>
            <person name="Oldroyd G.E."/>
            <person name="Geurts R."/>
            <person name="Cannon S.B."/>
            <person name="Udvardi M.K."/>
            <person name="Benedito V.A."/>
            <person name="Mayer K.F."/>
            <person name="Gouzy J."/>
            <person name="Schoof H."/>
            <person name="Van de Peer Y."/>
            <person name="Proost S."/>
            <person name="Cook D.R."/>
            <person name="Meyers B.C."/>
            <person name="Spannagl M."/>
            <person name="Cheung F."/>
            <person name="De Mita S."/>
            <person name="Krishnakumar V."/>
            <person name="Gundlach H."/>
            <person name="Zhou S."/>
            <person name="Mudge J."/>
            <person name="Bharti A.K."/>
            <person name="Murray J.D."/>
            <person name="Naoumkina M.A."/>
            <person name="Rosen B."/>
            <person name="Silverstein K.A."/>
            <person name="Tang H."/>
            <person name="Rombauts S."/>
            <person name="Zhao P.X."/>
            <person name="Zhou P."/>
            <person name="Barbe V."/>
            <person name="Bardou P."/>
            <person name="Bechner M."/>
            <person name="Bellec A."/>
            <person name="Berger A."/>
            <person name="Berges H."/>
            <person name="Bidwell S."/>
            <person name="Bisseling T."/>
            <person name="Choisne N."/>
            <person name="Couloux A."/>
            <person name="Denny R."/>
            <person name="Deshpande S."/>
            <person name="Dai X."/>
            <person name="Doyle J.J."/>
            <person name="Dudez A.M."/>
            <person name="Farmer A.D."/>
            <person name="Fouteau S."/>
            <person name="Franken C."/>
            <person name="Gibelin C."/>
            <person name="Gish J."/>
            <person name="Goldstein S."/>
            <person name="Gonzalez A.J."/>
            <person name="Green P.J."/>
            <person name="Hallab A."/>
            <person name="Hartog M."/>
            <person name="Hua A."/>
            <person name="Humphray S.J."/>
            <person name="Jeong D.H."/>
            <person name="Jing Y."/>
            <person name="Jocker A."/>
            <person name="Kenton S.M."/>
            <person name="Kim D.J."/>
            <person name="Klee K."/>
            <person name="Lai H."/>
            <person name="Lang C."/>
            <person name="Lin S."/>
            <person name="Macmil S.L."/>
            <person name="Magdelenat G."/>
            <person name="Matthews L."/>
            <person name="McCorrison J."/>
            <person name="Monaghan E.L."/>
            <person name="Mun J.H."/>
            <person name="Najar F.Z."/>
            <person name="Nicholson C."/>
            <person name="Noirot C."/>
            <person name="O'Bleness M."/>
            <person name="Paule C.R."/>
            <person name="Poulain J."/>
            <person name="Prion F."/>
            <person name="Qin B."/>
            <person name="Qu C."/>
            <person name="Retzel E.F."/>
            <person name="Riddle C."/>
            <person name="Sallet E."/>
            <person name="Samain S."/>
            <person name="Samson N."/>
            <person name="Sanders I."/>
            <person name="Saurat O."/>
            <person name="Scarpelli C."/>
            <person name="Schiex T."/>
            <person name="Segurens B."/>
            <person name="Severin A.J."/>
            <person name="Sherrier D.J."/>
            <person name="Shi R."/>
            <person name="Sims S."/>
            <person name="Singer S.R."/>
            <person name="Sinharoy S."/>
            <person name="Sterck L."/>
            <person name="Viollet A."/>
            <person name="Wang B.B."/>
            <person name="Wang K."/>
            <person name="Wang M."/>
            <person name="Wang X."/>
            <person name="Warfsmann J."/>
            <person name="Weissenbach J."/>
            <person name="White D.D."/>
            <person name="White J.D."/>
            <person name="Wiley G.B."/>
            <person name="Wincker P."/>
            <person name="Xing Y."/>
            <person name="Yang L."/>
            <person name="Yao Z."/>
            <person name="Ying F."/>
            <person name="Zhai J."/>
            <person name="Zhou L."/>
            <person name="Zuber A."/>
            <person name="Denarie J."/>
            <person name="Dixon R.A."/>
            <person name="May G.D."/>
            <person name="Schwartz D.C."/>
            <person name="Rogers J."/>
            <person name="Quetier F."/>
            <person name="Town C.D."/>
            <person name="Roe B.A."/>
        </authorList>
    </citation>
    <scope>NUCLEOTIDE SEQUENCE [LARGE SCALE GENOMIC DNA]</scope>
    <source>
        <strain evidence="1">A17</strain>
        <strain evidence="2 3">cv. Jemalong A17</strain>
    </source>
</reference>
<dbReference type="Proteomes" id="UP000002051">
    <property type="component" value="Chromosome 2"/>
</dbReference>
<evidence type="ECO:0000313" key="1">
    <source>
        <dbReference type="EMBL" id="AES65101.1"/>
    </source>
</evidence>
<organism evidence="1 3">
    <name type="scientific">Medicago truncatula</name>
    <name type="common">Barrel medic</name>
    <name type="synonym">Medicago tribuloides</name>
    <dbReference type="NCBI Taxonomy" id="3880"/>
    <lineage>
        <taxon>Eukaryota</taxon>
        <taxon>Viridiplantae</taxon>
        <taxon>Streptophyta</taxon>
        <taxon>Embryophyta</taxon>
        <taxon>Tracheophyta</taxon>
        <taxon>Spermatophyta</taxon>
        <taxon>Magnoliopsida</taxon>
        <taxon>eudicotyledons</taxon>
        <taxon>Gunneridae</taxon>
        <taxon>Pentapetalae</taxon>
        <taxon>rosids</taxon>
        <taxon>fabids</taxon>
        <taxon>Fabales</taxon>
        <taxon>Fabaceae</taxon>
        <taxon>Papilionoideae</taxon>
        <taxon>50 kb inversion clade</taxon>
        <taxon>NPAAA clade</taxon>
        <taxon>Hologalegina</taxon>
        <taxon>IRL clade</taxon>
        <taxon>Trifolieae</taxon>
        <taxon>Medicago</taxon>
    </lineage>
</organism>
<dbReference type="EnsemblPlants" id="AES65101">
    <property type="protein sequence ID" value="AES65101"/>
    <property type="gene ID" value="MTR_2g035340"/>
</dbReference>
<dbReference type="PaxDb" id="3880-AES65101"/>
<dbReference type="HOGENOM" id="CLU_2945144_0_0_1"/>
<keyword evidence="3" id="KW-1185">Reference proteome</keyword>
<dbReference type="AlphaFoldDB" id="G7INB8"/>
<name>G7INB8_MEDTR</name>
<proteinExistence type="predicted"/>
<evidence type="ECO:0000313" key="3">
    <source>
        <dbReference type="Proteomes" id="UP000002051"/>
    </source>
</evidence>
<sequence>MCDALNHTVVFILTLYVRRLLSAVFVHLFSPCTPSQMLHLYYVLLLSKLKPTIQLVVDMS</sequence>
<accession>G7INB8</accession>